<dbReference type="Gene3D" id="3.10.129.10">
    <property type="entry name" value="Hotdog Thioesterase"/>
    <property type="match status" value="1"/>
</dbReference>
<accession>A0A381QYP9</accession>
<dbReference type="Pfam" id="PF13279">
    <property type="entry name" value="4HBT_2"/>
    <property type="match status" value="1"/>
</dbReference>
<dbReference type="AlphaFoldDB" id="A0A381QYP9"/>
<dbReference type="SUPFAM" id="SSF54637">
    <property type="entry name" value="Thioesterase/thiol ester dehydrase-isomerase"/>
    <property type="match status" value="1"/>
</dbReference>
<protein>
    <recommendedName>
        <fullName evidence="2">Thioesterase domain-containing protein</fullName>
    </recommendedName>
</protein>
<dbReference type="EMBL" id="UINC01001562">
    <property type="protein sequence ID" value="SUZ83688.1"/>
    <property type="molecule type" value="Genomic_DNA"/>
</dbReference>
<dbReference type="InterPro" id="IPR051490">
    <property type="entry name" value="THEM6_lcsJ_thioesterase"/>
</dbReference>
<evidence type="ECO:0000313" key="1">
    <source>
        <dbReference type="EMBL" id="SUZ83688.1"/>
    </source>
</evidence>
<sequence length="166" mass="19131">MSDSKKQALSISSGAVIPEWIDINGHMNVAYYVRAFDMAIDEQWAGLGITAEYIANNKASTFSVECHITYQRELKIDEEFYITSLILGYDAKRIHLFQRMFHKKKAFLAATAEWMNLHVDLDSRCVSEWPDNVFDALREITINQQGEEYPEEAGKKMIIKKPIYSL</sequence>
<organism evidence="1">
    <name type="scientific">marine metagenome</name>
    <dbReference type="NCBI Taxonomy" id="408172"/>
    <lineage>
        <taxon>unclassified sequences</taxon>
        <taxon>metagenomes</taxon>
        <taxon>ecological metagenomes</taxon>
    </lineage>
</organism>
<gene>
    <name evidence="1" type="ORF">METZ01_LOCUS36542</name>
</gene>
<proteinExistence type="predicted"/>
<evidence type="ECO:0008006" key="2">
    <source>
        <dbReference type="Google" id="ProtNLM"/>
    </source>
</evidence>
<reference evidence="1" key="1">
    <citation type="submission" date="2018-05" db="EMBL/GenBank/DDBJ databases">
        <authorList>
            <person name="Lanie J.A."/>
            <person name="Ng W.-L."/>
            <person name="Kazmierczak K.M."/>
            <person name="Andrzejewski T.M."/>
            <person name="Davidsen T.M."/>
            <person name="Wayne K.J."/>
            <person name="Tettelin H."/>
            <person name="Glass J.I."/>
            <person name="Rusch D."/>
            <person name="Podicherti R."/>
            <person name="Tsui H.-C.T."/>
            <person name="Winkler M.E."/>
        </authorList>
    </citation>
    <scope>NUCLEOTIDE SEQUENCE</scope>
</reference>
<name>A0A381QYP9_9ZZZZ</name>
<dbReference type="CDD" id="cd00586">
    <property type="entry name" value="4HBT"/>
    <property type="match status" value="1"/>
</dbReference>
<dbReference type="InterPro" id="IPR029069">
    <property type="entry name" value="HotDog_dom_sf"/>
</dbReference>
<dbReference type="PANTHER" id="PTHR12475">
    <property type="match status" value="1"/>
</dbReference>
<dbReference type="PANTHER" id="PTHR12475:SF4">
    <property type="entry name" value="PROTEIN THEM6"/>
    <property type="match status" value="1"/>
</dbReference>